<dbReference type="Proteomes" id="UP000256924">
    <property type="component" value="Unassembled WGS sequence"/>
</dbReference>
<dbReference type="GO" id="GO:0003700">
    <property type="term" value="F:DNA-binding transcription factor activity"/>
    <property type="evidence" value="ECO:0007669"/>
    <property type="project" value="InterPro"/>
</dbReference>
<feature type="domain" description="HTH araC/xylS-type" evidence="2">
    <location>
        <begin position="1"/>
        <end position="81"/>
    </location>
</feature>
<dbReference type="RefSeq" id="WP_116099583.1">
    <property type="nucleotide sequence ID" value="NZ_QNVU01000042.1"/>
</dbReference>
<proteinExistence type="predicted"/>
<dbReference type="GO" id="GO:0043565">
    <property type="term" value="F:sequence-specific DNA binding"/>
    <property type="evidence" value="ECO:0007669"/>
    <property type="project" value="InterPro"/>
</dbReference>
<comment type="caution">
    <text evidence="3">The sequence shown here is derived from an EMBL/GenBank/DDBJ whole genome shotgun (WGS) entry which is preliminary data.</text>
</comment>
<keyword evidence="1" id="KW-0238">DNA-binding</keyword>
<dbReference type="PROSITE" id="PS01124">
    <property type="entry name" value="HTH_ARAC_FAMILY_2"/>
    <property type="match status" value="1"/>
</dbReference>
<dbReference type="PANTHER" id="PTHR43280:SF29">
    <property type="entry name" value="ARAC-FAMILY TRANSCRIPTIONAL REGULATOR"/>
    <property type="match status" value="1"/>
</dbReference>
<evidence type="ECO:0000256" key="1">
    <source>
        <dbReference type="ARBA" id="ARBA00023125"/>
    </source>
</evidence>
<evidence type="ECO:0000313" key="3">
    <source>
        <dbReference type="EMBL" id="REC43531.1"/>
    </source>
</evidence>
<evidence type="ECO:0000259" key="2">
    <source>
        <dbReference type="PROSITE" id="PS01124"/>
    </source>
</evidence>
<protein>
    <submittedName>
        <fullName evidence="3">AraC family transcriptional regulator</fullName>
    </submittedName>
</protein>
<sequence length="89" mass="10676">MFGRNHSQLSYVLNEHLKMSFTQYLKTLRIGYITNLLMENKKFLLYKVEDLARECGMSSRQLFSSHFLEINGMRPIEFIIKRLKEIEED</sequence>
<dbReference type="EMBL" id="QNVU01000042">
    <property type="protein sequence ID" value="REC43531.1"/>
    <property type="molecule type" value="Genomic_DNA"/>
</dbReference>
<dbReference type="Gene3D" id="1.10.10.60">
    <property type="entry name" value="Homeodomain-like"/>
    <property type="match status" value="1"/>
</dbReference>
<dbReference type="PANTHER" id="PTHR43280">
    <property type="entry name" value="ARAC-FAMILY TRANSCRIPTIONAL REGULATOR"/>
    <property type="match status" value="1"/>
</dbReference>
<accession>A0A3D9AQ69</accession>
<keyword evidence="4" id="KW-1185">Reference proteome</keyword>
<evidence type="ECO:0000313" key="4">
    <source>
        <dbReference type="Proteomes" id="UP000256924"/>
    </source>
</evidence>
<reference evidence="3 4" key="1">
    <citation type="journal article" date="2004" name="Emerg. Infect. Dis.">
        <title>Amoebae-resisting bacteria isolated from human nasal swabs by amoebal coculture.</title>
        <authorList>
            <person name="Greub G."/>
            <person name="La Scola B."/>
            <person name="Raoult D."/>
        </authorList>
    </citation>
    <scope>NUCLEOTIDE SEQUENCE [LARGE SCALE GENOMIC DNA]</scope>
    <source>
        <strain evidence="3 4">CCUG 51329</strain>
    </source>
</reference>
<dbReference type="InterPro" id="IPR018060">
    <property type="entry name" value="HTH_AraC"/>
</dbReference>
<dbReference type="Pfam" id="PF12833">
    <property type="entry name" value="HTH_18"/>
    <property type="match status" value="1"/>
</dbReference>
<name>A0A3D9AQ69_9FLAO</name>
<gene>
    <name evidence="3" type="ORF">DRF68_16775</name>
</gene>
<organism evidence="3 4">
    <name type="scientific">Candidatus Chryseobacterium massiliense</name>
    <dbReference type="NCBI Taxonomy" id="204089"/>
    <lineage>
        <taxon>Bacteria</taxon>
        <taxon>Pseudomonadati</taxon>
        <taxon>Bacteroidota</taxon>
        <taxon>Flavobacteriia</taxon>
        <taxon>Flavobacteriales</taxon>
        <taxon>Weeksellaceae</taxon>
        <taxon>Chryseobacterium group</taxon>
        <taxon>Chryseobacterium</taxon>
    </lineage>
</organism>
<dbReference type="AlphaFoldDB" id="A0A3D9AQ69"/>